<keyword evidence="3" id="KW-1133">Transmembrane helix</keyword>
<organism evidence="4 5">
    <name type="scientific">Sorangium cellulosum</name>
    <name type="common">Polyangium cellulosum</name>
    <dbReference type="NCBI Taxonomy" id="56"/>
    <lineage>
        <taxon>Bacteria</taxon>
        <taxon>Pseudomonadati</taxon>
        <taxon>Myxococcota</taxon>
        <taxon>Polyangia</taxon>
        <taxon>Polyangiales</taxon>
        <taxon>Polyangiaceae</taxon>
        <taxon>Sorangium</taxon>
    </lineage>
</organism>
<sequence>MAEEKKKSKIDLKARLGKTSMGGAPGAAVPLPVPGPQLGSGPPPDGSPVPVPTPHPSARPPMPSVGGIAPPSGISQGISPGIPLPPFAPAPRTIQTPPPKPTAAAQTIKVEIGEEVEQERRKASKRTALYAALTAFVGIAIGFAAGGAKERGDRGKMAVQGAGLLEKDVRAANEKMQELSQKLSSAAEQLSSKKFPTQLTTDLGAINIPFDATNLEGKQVGSLPGRVLRQVLAYTTSVQDLNKTKDSLKNLLVAAQAPVEKSWKEQAEPVANFSVVFRRDGDKTLAELVPNKAPFPFGKDWPAKYTVTRLERTQQGMKPTEKEAIRWTRGDLAGGDLQALPVDPQSVAAFTSEQIVFKLASAMRDIRQLLEGNKDNPATETDGLIKEGDNLANELHKISLAR</sequence>
<keyword evidence="3" id="KW-0472">Membrane</keyword>
<dbReference type="AlphaFoldDB" id="A0A4P2Q3D1"/>
<reference evidence="4 5" key="1">
    <citation type="submission" date="2015-09" db="EMBL/GenBank/DDBJ databases">
        <title>Sorangium comparison.</title>
        <authorList>
            <person name="Zaburannyi N."/>
            <person name="Bunk B."/>
            <person name="Overmann J."/>
            <person name="Mueller R."/>
        </authorList>
    </citation>
    <scope>NUCLEOTIDE SEQUENCE [LARGE SCALE GENOMIC DNA]</scope>
    <source>
        <strain evidence="4 5">So ceGT47</strain>
    </source>
</reference>
<keyword evidence="3" id="KW-0812">Transmembrane</keyword>
<feature type="transmembrane region" description="Helical" evidence="3">
    <location>
        <begin position="128"/>
        <end position="148"/>
    </location>
</feature>
<evidence type="ECO:0000256" key="2">
    <source>
        <dbReference type="SAM" id="MobiDB-lite"/>
    </source>
</evidence>
<feature type="coiled-coil region" evidence="1">
    <location>
        <begin position="162"/>
        <end position="193"/>
    </location>
</feature>
<keyword evidence="1" id="KW-0175">Coiled coil</keyword>
<feature type="region of interest" description="Disordered" evidence="2">
    <location>
        <begin position="1"/>
        <end position="72"/>
    </location>
</feature>
<dbReference type="EMBL" id="CP012670">
    <property type="protein sequence ID" value="AUX23506.1"/>
    <property type="molecule type" value="Genomic_DNA"/>
</dbReference>
<evidence type="ECO:0000313" key="4">
    <source>
        <dbReference type="EMBL" id="AUX23506.1"/>
    </source>
</evidence>
<name>A0A4P2Q3D1_SORCE</name>
<protein>
    <submittedName>
        <fullName evidence="4">Formin</fullName>
    </submittedName>
</protein>
<feature type="compositionally biased region" description="Basic and acidic residues" evidence="2">
    <location>
        <begin position="1"/>
        <end position="14"/>
    </location>
</feature>
<gene>
    <name evidence="4" type="ORF">SOCEGT47_040330</name>
</gene>
<feature type="compositionally biased region" description="Pro residues" evidence="2">
    <location>
        <begin position="31"/>
        <end position="63"/>
    </location>
</feature>
<evidence type="ECO:0000256" key="3">
    <source>
        <dbReference type="SAM" id="Phobius"/>
    </source>
</evidence>
<dbReference type="Proteomes" id="UP000295781">
    <property type="component" value="Chromosome"/>
</dbReference>
<proteinExistence type="predicted"/>
<accession>A0A4P2Q3D1</accession>
<evidence type="ECO:0000256" key="1">
    <source>
        <dbReference type="SAM" id="Coils"/>
    </source>
</evidence>
<evidence type="ECO:0000313" key="5">
    <source>
        <dbReference type="Proteomes" id="UP000295781"/>
    </source>
</evidence>